<feature type="domain" description="SpaA-like prealbumin fold" evidence="8">
    <location>
        <begin position="338"/>
        <end position="426"/>
    </location>
</feature>
<dbReference type="InterPro" id="IPR019931">
    <property type="entry name" value="LPXTG_anchor"/>
</dbReference>
<dbReference type="SUPFAM" id="SSF49478">
    <property type="entry name" value="Cna protein B-type domain"/>
    <property type="match status" value="1"/>
</dbReference>
<dbReference type="NCBIfam" id="TIGR01167">
    <property type="entry name" value="LPXTG_anchor"/>
    <property type="match status" value="1"/>
</dbReference>
<sequence>MKLRKLFAGVAAAATLFGGLALGATTANAAENDASFTVNAGADFTFEANQLHAYYIGKYEHAVFGADGKATNVDVTAAADTVKTAAAASTTVKDFGGYPDAVSYFAAGKGTAADLKAFADALAMKTDQLGMAVVPTLSDDSKTATFSPVQQGWYLVTDNSGSALLVGTKIWNATAGEFADFAGQTLGTADAKPSNVPTPGKTADKDSVTVGDTVEYTLTGTIPNYTGNETYQYDFVDTPSDELDINAGSVTVKIGGQTVASSDDQSTGVKVTYPTADAKTLTIAIDAAKFKIGAAIEITYTATVKGDATGDIVNSAVIKHDNNQSGTPGSKTVVTTPVQFTKVGVDEAANGLAGVEFTIAPKADTKTPALPAEYTAKATSDANGVVKFAGLADGTYTITETGYAAGYLKTPLSFDITVKNGTVTFTKDALGLVTPGTQANGSDTVVKNVKNVTELPLTGAAGTALFTMVGLLLAGAAVTVFAKSRSTKRALRA</sequence>
<evidence type="ECO:0000256" key="3">
    <source>
        <dbReference type="ARBA" id="ARBA00022729"/>
    </source>
</evidence>
<evidence type="ECO:0000259" key="8">
    <source>
        <dbReference type="Pfam" id="PF17802"/>
    </source>
</evidence>
<gene>
    <name evidence="9" type="ORF">GFD25_11430</name>
</gene>
<keyword evidence="1" id="KW-0134">Cell wall</keyword>
<dbReference type="Proteomes" id="UP000469194">
    <property type="component" value="Unassembled WGS sequence"/>
</dbReference>
<dbReference type="InterPro" id="IPR041033">
    <property type="entry name" value="SpaA_PFL_dom_1"/>
</dbReference>
<dbReference type="Pfam" id="PF17802">
    <property type="entry name" value="SpaA"/>
    <property type="match status" value="1"/>
</dbReference>
<evidence type="ECO:0000256" key="4">
    <source>
        <dbReference type="ARBA" id="ARBA00023088"/>
    </source>
</evidence>
<protein>
    <submittedName>
        <fullName evidence="9">Isopeptide-forming domain-containing fimbrial protein</fullName>
    </submittedName>
</protein>
<dbReference type="AlphaFoldDB" id="A0A6N9Z919"/>
<evidence type="ECO:0000256" key="1">
    <source>
        <dbReference type="ARBA" id="ARBA00022512"/>
    </source>
</evidence>
<feature type="signal peptide" evidence="6">
    <location>
        <begin position="1"/>
        <end position="29"/>
    </location>
</feature>
<evidence type="ECO:0000256" key="5">
    <source>
        <dbReference type="SAM" id="Phobius"/>
    </source>
</evidence>
<dbReference type="EMBL" id="WHZW01000033">
    <property type="protein sequence ID" value="NEG90575.1"/>
    <property type="molecule type" value="Genomic_DNA"/>
</dbReference>
<reference evidence="9 10" key="1">
    <citation type="submission" date="2019-10" db="EMBL/GenBank/DDBJ databases">
        <title>Bifidobacterium from non-human primates.</title>
        <authorList>
            <person name="Modesto M."/>
        </authorList>
    </citation>
    <scope>NUCLEOTIDE SEQUENCE [LARGE SCALE GENOMIC DNA]</scope>
    <source>
        <strain evidence="9 10">TRE17</strain>
    </source>
</reference>
<evidence type="ECO:0000313" key="9">
    <source>
        <dbReference type="EMBL" id="NEG90575.1"/>
    </source>
</evidence>
<dbReference type="InterPro" id="IPR026466">
    <property type="entry name" value="Fim_isopep_form_D2_dom"/>
</dbReference>
<dbReference type="RefSeq" id="WP_163232940.1">
    <property type="nucleotide sequence ID" value="NZ_WHZW01000033.1"/>
</dbReference>
<feature type="domain" description="Gram-positive cocci surface proteins LPxTG" evidence="7">
    <location>
        <begin position="448"/>
        <end position="485"/>
    </location>
</feature>
<dbReference type="Pfam" id="PF00746">
    <property type="entry name" value="Gram_pos_anchor"/>
    <property type="match status" value="1"/>
</dbReference>
<name>A0A6N9Z919_9BIFI</name>
<dbReference type="InterPro" id="IPR013783">
    <property type="entry name" value="Ig-like_fold"/>
</dbReference>
<dbReference type="GO" id="GO:0005975">
    <property type="term" value="P:carbohydrate metabolic process"/>
    <property type="evidence" value="ECO:0007669"/>
    <property type="project" value="UniProtKB-ARBA"/>
</dbReference>
<dbReference type="Gene3D" id="2.60.40.10">
    <property type="entry name" value="Immunoglobulins"/>
    <property type="match status" value="1"/>
</dbReference>
<keyword evidence="5" id="KW-1133">Transmembrane helix</keyword>
<keyword evidence="3 6" id="KW-0732">Signal</keyword>
<evidence type="ECO:0000313" key="10">
    <source>
        <dbReference type="Proteomes" id="UP000469194"/>
    </source>
</evidence>
<evidence type="ECO:0000259" key="7">
    <source>
        <dbReference type="Pfam" id="PF00746"/>
    </source>
</evidence>
<evidence type="ECO:0000256" key="6">
    <source>
        <dbReference type="SAM" id="SignalP"/>
    </source>
</evidence>
<organism evidence="9 10">
    <name type="scientific">Bifidobacterium aerophilum</name>
    <dbReference type="NCBI Taxonomy" id="1798155"/>
    <lineage>
        <taxon>Bacteria</taxon>
        <taxon>Bacillati</taxon>
        <taxon>Actinomycetota</taxon>
        <taxon>Actinomycetes</taxon>
        <taxon>Bifidobacteriales</taxon>
        <taxon>Bifidobacteriaceae</taxon>
        <taxon>Bifidobacterium</taxon>
    </lineage>
</organism>
<keyword evidence="5" id="KW-0812">Transmembrane</keyword>
<keyword evidence="2" id="KW-0964">Secreted</keyword>
<keyword evidence="5" id="KW-0472">Membrane</keyword>
<dbReference type="Gene3D" id="2.60.40.740">
    <property type="match status" value="1"/>
</dbReference>
<accession>A0A6N9Z919</accession>
<comment type="caution">
    <text evidence="9">The sequence shown here is derived from an EMBL/GenBank/DDBJ whole genome shotgun (WGS) entry which is preliminary data.</text>
</comment>
<dbReference type="NCBIfam" id="TIGR04226">
    <property type="entry name" value="RrgB_K2N_iso_D2"/>
    <property type="match status" value="1"/>
</dbReference>
<proteinExistence type="predicted"/>
<keyword evidence="4" id="KW-0572">Peptidoglycan-anchor</keyword>
<feature type="transmembrane region" description="Helical" evidence="5">
    <location>
        <begin position="457"/>
        <end position="482"/>
    </location>
</feature>
<keyword evidence="10" id="KW-1185">Reference proteome</keyword>
<evidence type="ECO:0000256" key="2">
    <source>
        <dbReference type="ARBA" id="ARBA00022525"/>
    </source>
</evidence>
<feature type="chain" id="PRO_5026881500" evidence="6">
    <location>
        <begin position="30"/>
        <end position="493"/>
    </location>
</feature>